<dbReference type="Proteomes" id="UP000306319">
    <property type="component" value="Unassembled WGS sequence"/>
</dbReference>
<protein>
    <submittedName>
        <fullName evidence="1">DUF4965 domain-containing protein</fullName>
    </submittedName>
</protein>
<evidence type="ECO:0000313" key="2">
    <source>
        <dbReference type="Proteomes" id="UP000306319"/>
    </source>
</evidence>
<evidence type="ECO:0000313" key="1">
    <source>
        <dbReference type="EMBL" id="TGY77132.1"/>
    </source>
</evidence>
<proteinExistence type="predicted"/>
<organism evidence="1 2">
    <name type="scientific">Lepagella muris</name>
    <dbReference type="NCBI Taxonomy" id="3032870"/>
    <lineage>
        <taxon>Bacteria</taxon>
        <taxon>Pseudomonadati</taxon>
        <taxon>Bacteroidota</taxon>
        <taxon>Bacteroidia</taxon>
        <taxon>Bacteroidales</taxon>
        <taxon>Muribaculaceae</taxon>
        <taxon>Lepagella</taxon>
    </lineage>
</organism>
<accession>A0AC61RDU1</accession>
<sequence>MKTFLKCALAAFAVMPMAAQTPEIFQPYKDTQLRLPSVPLVVSDPYFSIWSPYDKLTDGCPTHWTSDEKPLEGILRVDGKNYRFLGAKNTVFQSVVPMGDEMAWNGKYSRKAPEGKWMNPDYNDYSWKEGKGAFGSNENQFIRTPWTEENSDLYVRREFDLKPADLQGDLFLVYSHDDNFEIYINGTRVAQGPAEHKEEVKLELTDDIRKLLRPGKNVIASHCHNNGGGALTDFGIYRNVGVEDSSTPKAVQKDVDVTATSSYYTFECGPVELDLVFTAPMLIDDYDLLSSPINYISYQVTSTDGQEHDVQILLTASPKIAQNKQAQSTISTLEEHNGVAYMKTGTIEQPILAKTGDHICIDWGYFYMPAINGTVSLNTDAAIKDSFLRTGKLPASKKEIVAKNASENPLLGYVHDFGRTKRGASYALVGYDEIFDIEYFFKRYKGYWAHNGSVSIFDMFNRLNGSYAQIMNRCRDLDRRIYDDAFNVGGQKYAELLSGSYRHVIAAHKLFTDDNGTLLFFSKENDSNGCVNTVDLTYPEAPLFLVYNPDLQKAMMTSILDYSRSGRWTKPFAAHDLGQYPKANGQVYGGDMPLEEAGNMLTLIAMCCKLDGNANYAEPYWDILTTWTDYLVENGQDPENQLCTDDFAGHWAHNANLSIKAIMGIAGYAELALLRGDKATYEKYNKIAKDMAAKWEASAAEGKKGDLHYRLAFDRENTWSQKYNMVWDKLWSTGIFPAHVMPAEVAYYLKKQNQYGLPLDCRKDYTKSDWIMWTAAMSPDKKTLGKFIEPLYDYVNETETRVPISDWYDTVTGRKTGFMARSVIGGHWMPVLAEKLGK</sequence>
<reference evidence="1" key="1">
    <citation type="submission" date="2019-04" db="EMBL/GenBank/DDBJ databases">
        <title>Microbes associate with the intestines of laboratory mice.</title>
        <authorList>
            <person name="Navarre W."/>
            <person name="Wong E."/>
            <person name="Huang K."/>
            <person name="Tropini C."/>
            <person name="Ng K."/>
            <person name="Yu B."/>
        </authorList>
    </citation>
    <scope>NUCLEOTIDE SEQUENCE</scope>
    <source>
        <strain evidence="1">NM04_E33</strain>
    </source>
</reference>
<gene>
    <name evidence="1" type="ORF">E5331_15695</name>
</gene>
<name>A0AC61RDU1_9BACT</name>
<dbReference type="EMBL" id="SRYB01000029">
    <property type="protein sequence ID" value="TGY77132.1"/>
    <property type="molecule type" value="Genomic_DNA"/>
</dbReference>
<comment type="caution">
    <text evidence="1">The sequence shown here is derived from an EMBL/GenBank/DDBJ whole genome shotgun (WGS) entry which is preliminary data.</text>
</comment>
<keyword evidence="2" id="KW-1185">Reference proteome</keyword>